<dbReference type="Gene3D" id="2.30.110.10">
    <property type="entry name" value="Electron Transport, Fmn-binding Protein, Chain A"/>
    <property type="match status" value="1"/>
</dbReference>
<dbReference type="EMBL" id="JABBYC010000019">
    <property type="protein sequence ID" value="MBL0886950.1"/>
    <property type="molecule type" value="Genomic_DNA"/>
</dbReference>
<evidence type="ECO:0000313" key="3">
    <source>
        <dbReference type="Proteomes" id="UP000675409"/>
    </source>
</evidence>
<dbReference type="RefSeq" id="WP_201847440.1">
    <property type="nucleotide sequence ID" value="NZ_JABBYC010000019.1"/>
</dbReference>
<accession>A0ABS1LL13</accession>
<protein>
    <submittedName>
        <fullName evidence="2">Pyridoxamine 5'-phosphate oxidase family protein</fullName>
    </submittedName>
</protein>
<organism evidence="2 3">
    <name type="scientific">Myceligenerans indicum</name>
    <dbReference type="NCBI Taxonomy" id="2593663"/>
    <lineage>
        <taxon>Bacteria</taxon>
        <taxon>Bacillati</taxon>
        <taxon>Actinomycetota</taxon>
        <taxon>Actinomycetes</taxon>
        <taxon>Micrococcales</taxon>
        <taxon>Promicromonosporaceae</taxon>
        <taxon>Myceligenerans</taxon>
    </lineage>
</organism>
<dbReference type="SUPFAM" id="SSF50475">
    <property type="entry name" value="FMN-binding split barrel"/>
    <property type="match status" value="1"/>
</dbReference>
<feature type="region of interest" description="Disordered" evidence="1">
    <location>
        <begin position="134"/>
        <end position="166"/>
    </location>
</feature>
<reference evidence="2 3" key="1">
    <citation type="journal article" date="2021" name="Arch. Microbiol.">
        <title>Myceligenerans indicum sp. nov., an actinobacterium isolated from mangrove sediment of Sundarbans, India.</title>
        <authorList>
            <person name="Asha K."/>
            <person name="Bhadury P."/>
        </authorList>
    </citation>
    <scope>NUCLEOTIDE SEQUENCE [LARGE SCALE GENOMIC DNA]</scope>
    <source>
        <strain evidence="2 3">I2</strain>
    </source>
</reference>
<dbReference type="Proteomes" id="UP000675409">
    <property type="component" value="Unassembled WGS sequence"/>
</dbReference>
<dbReference type="InterPro" id="IPR024747">
    <property type="entry name" value="Pyridox_Oxase-rel"/>
</dbReference>
<comment type="caution">
    <text evidence="2">The sequence shown here is derived from an EMBL/GenBank/DDBJ whole genome shotgun (WGS) entry which is preliminary data.</text>
</comment>
<keyword evidence="3" id="KW-1185">Reference proteome</keyword>
<evidence type="ECO:0000313" key="2">
    <source>
        <dbReference type="EMBL" id="MBL0886950.1"/>
    </source>
</evidence>
<dbReference type="InterPro" id="IPR012349">
    <property type="entry name" value="Split_barrel_FMN-bd"/>
</dbReference>
<dbReference type="Pfam" id="PF12900">
    <property type="entry name" value="Pyridox_ox_2"/>
    <property type="match status" value="1"/>
</dbReference>
<sequence length="166" mass="18466">MTEISEGETTLERLSAEECHALLETIPIGRIVFTENALPAIQPVNFVLDGTDIVVRTRRGSKLVAAAHHAVVAFEVDDYDPDLRTGWSVVLIGRARVVRDEGELEHLRRLPLATWATGDRPHFIKVEPNMVRGRRLRRVGTHPPAAGERSPQVEQSRDGQDPSAPR</sequence>
<evidence type="ECO:0000256" key="1">
    <source>
        <dbReference type="SAM" id="MobiDB-lite"/>
    </source>
</evidence>
<gene>
    <name evidence="2" type="ORF">HGK34_11785</name>
</gene>
<proteinExistence type="predicted"/>
<name>A0ABS1LL13_9MICO</name>